<dbReference type="Proteomes" id="UP000094527">
    <property type="component" value="Unassembled WGS sequence"/>
</dbReference>
<dbReference type="AlphaFoldDB" id="A0A1D2MFJ9"/>
<evidence type="ECO:0000313" key="12">
    <source>
        <dbReference type="EMBL" id="ODM91766.1"/>
    </source>
</evidence>
<dbReference type="GO" id="GO:0046961">
    <property type="term" value="F:proton-transporting ATPase activity, rotational mechanism"/>
    <property type="evidence" value="ECO:0007669"/>
    <property type="project" value="InterPro"/>
</dbReference>
<dbReference type="OrthoDB" id="10264220at2759"/>
<feature type="coiled-coil region" evidence="10">
    <location>
        <begin position="51"/>
        <end position="128"/>
    </location>
</feature>
<evidence type="ECO:0000256" key="3">
    <source>
        <dbReference type="ARBA" id="ARBA00022448"/>
    </source>
</evidence>
<feature type="transmembrane region" description="Helical" evidence="9">
    <location>
        <begin position="809"/>
        <end position="833"/>
    </location>
</feature>
<dbReference type="PANTHER" id="PTHR11629:SF63">
    <property type="entry name" value="V-TYPE PROTON ATPASE SUBUNIT A"/>
    <property type="match status" value="1"/>
</dbReference>
<keyword evidence="6 9" id="KW-1133">Transmembrane helix</keyword>
<comment type="caution">
    <text evidence="12">The sequence shown here is derived from an EMBL/GenBank/DDBJ whole genome shotgun (WGS) entry which is preliminary data.</text>
</comment>
<keyword evidence="8 9" id="KW-0472">Membrane</keyword>
<dbReference type="InterPro" id="IPR026028">
    <property type="entry name" value="V-type_ATPase_116kDa_su_euka"/>
</dbReference>
<dbReference type="GO" id="GO:0007035">
    <property type="term" value="P:vacuolar acidification"/>
    <property type="evidence" value="ECO:0007669"/>
    <property type="project" value="TreeGrafter"/>
</dbReference>
<reference evidence="12 13" key="1">
    <citation type="journal article" date="2016" name="Genome Biol. Evol.">
        <title>Gene Family Evolution Reflects Adaptation to Soil Environmental Stressors in the Genome of the Collembolan Orchesella cincta.</title>
        <authorList>
            <person name="Faddeeva-Vakhrusheva A."/>
            <person name="Derks M.F."/>
            <person name="Anvar S.Y."/>
            <person name="Agamennone V."/>
            <person name="Suring W."/>
            <person name="Smit S."/>
            <person name="van Straalen N.M."/>
            <person name="Roelofs D."/>
        </authorList>
    </citation>
    <scope>NUCLEOTIDE SEQUENCE [LARGE SCALE GENOMIC DNA]</scope>
    <source>
        <tissue evidence="12">Mixed pool</tissue>
    </source>
</reference>
<feature type="region of interest" description="Disordered" evidence="11">
    <location>
        <begin position="698"/>
        <end position="746"/>
    </location>
</feature>
<proteinExistence type="inferred from homology"/>
<dbReference type="InterPro" id="IPR002490">
    <property type="entry name" value="V-ATPase_116kDa_su"/>
</dbReference>
<feature type="transmembrane region" description="Helical" evidence="9">
    <location>
        <begin position="663"/>
        <end position="686"/>
    </location>
</feature>
<feature type="transmembrane region" description="Helical" evidence="9">
    <location>
        <begin position="593"/>
        <end position="612"/>
    </location>
</feature>
<evidence type="ECO:0000256" key="2">
    <source>
        <dbReference type="ARBA" id="ARBA00009904"/>
    </source>
</evidence>
<protein>
    <recommendedName>
        <fullName evidence="9">V-type proton ATPase subunit a</fullName>
    </recommendedName>
</protein>
<evidence type="ECO:0000313" key="13">
    <source>
        <dbReference type="Proteomes" id="UP000094527"/>
    </source>
</evidence>
<dbReference type="GO" id="GO:0005886">
    <property type="term" value="C:plasma membrane"/>
    <property type="evidence" value="ECO:0007669"/>
    <property type="project" value="TreeGrafter"/>
</dbReference>
<name>A0A1D2MFJ9_ORCCI</name>
<evidence type="ECO:0000256" key="1">
    <source>
        <dbReference type="ARBA" id="ARBA00004141"/>
    </source>
</evidence>
<accession>A0A1D2MFJ9</accession>
<dbReference type="STRING" id="48709.A0A1D2MFJ9"/>
<keyword evidence="3 9" id="KW-0813">Transport</keyword>
<dbReference type="PIRSF" id="PIRSF001293">
    <property type="entry name" value="ATP6V0A1"/>
    <property type="match status" value="1"/>
</dbReference>
<comment type="similarity">
    <text evidence="2 9">Belongs to the V-ATPase 116 kDa subunit family.</text>
</comment>
<evidence type="ECO:0000256" key="11">
    <source>
        <dbReference type="SAM" id="MobiDB-lite"/>
    </source>
</evidence>
<evidence type="ECO:0000256" key="8">
    <source>
        <dbReference type="ARBA" id="ARBA00023136"/>
    </source>
</evidence>
<evidence type="ECO:0000256" key="5">
    <source>
        <dbReference type="ARBA" id="ARBA00022781"/>
    </source>
</evidence>
<keyword evidence="5 9" id="KW-0375">Hydrogen ion transport</keyword>
<evidence type="ECO:0000256" key="4">
    <source>
        <dbReference type="ARBA" id="ARBA00022692"/>
    </source>
</evidence>
<dbReference type="Pfam" id="PF01496">
    <property type="entry name" value="V_ATPase_I"/>
    <property type="match status" value="1"/>
</dbReference>
<feature type="transmembrane region" description="Helical" evidence="9">
    <location>
        <begin position="422"/>
        <end position="446"/>
    </location>
</feature>
<feature type="transmembrane region" description="Helical" evidence="9">
    <location>
        <begin position="560"/>
        <end position="581"/>
    </location>
</feature>
<keyword evidence="4 9" id="KW-0812">Transmembrane</keyword>
<evidence type="ECO:0000256" key="10">
    <source>
        <dbReference type="SAM" id="Coils"/>
    </source>
</evidence>
<dbReference type="EMBL" id="LJIJ01001429">
    <property type="protein sequence ID" value="ODM91766.1"/>
    <property type="molecule type" value="Genomic_DNA"/>
</dbReference>
<organism evidence="12 13">
    <name type="scientific">Orchesella cincta</name>
    <name type="common">Springtail</name>
    <name type="synonym">Podura cincta</name>
    <dbReference type="NCBI Taxonomy" id="48709"/>
    <lineage>
        <taxon>Eukaryota</taxon>
        <taxon>Metazoa</taxon>
        <taxon>Ecdysozoa</taxon>
        <taxon>Arthropoda</taxon>
        <taxon>Hexapoda</taxon>
        <taxon>Collembola</taxon>
        <taxon>Entomobryomorpha</taxon>
        <taxon>Entomobryoidea</taxon>
        <taxon>Orchesellidae</taxon>
        <taxon>Orchesellinae</taxon>
        <taxon>Orchesella</taxon>
    </lineage>
</organism>
<dbReference type="OMA" id="ARPFANY"/>
<dbReference type="PANTHER" id="PTHR11629">
    <property type="entry name" value="VACUOLAR PROTON ATPASES"/>
    <property type="match status" value="1"/>
</dbReference>
<comment type="function">
    <text evidence="9">Essential component of the vacuolar proton pump (V-ATPase), a multimeric enzyme that catalyzes the translocation of protons across the membranes. Required for assembly and activity of the V-ATPase.</text>
</comment>
<gene>
    <name evidence="12" type="ORF">Ocin01_14919</name>
</gene>
<dbReference type="GO" id="GO:0051117">
    <property type="term" value="F:ATPase binding"/>
    <property type="evidence" value="ECO:0007669"/>
    <property type="project" value="TreeGrafter"/>
</dbReference>
<dbReference type="GO" id="GO:0000220">
    <property type="term" value="C:vacuolar proton-transporting V-type ATPase, V0 domain"/>
    <property type="evidence" value="ECO:0007669"/>
    <property type="project" value="InterPro"/>
</dbReference>
<keyword evidence="7 9" id="KW-0406">Ion transport</keyword>
<keyword evidence="13" id="KW-1185">Reference proteome</keyword>
<comment type="subcellular location">
    <subcellularLocation>
        <location evidence="1">Membrane</location>
        <topology evidence="1">Multi-pass membrane protein</topology>
    </subcellularLocation>
</comment>
<keyword evidence="10" id="KW-0175">Coiled coil</keyword>
<feature type="transmembrane region" description="Helical" evidence="9">
    <location>
        <begin position="467"/>
        <end position="485"/>
    </location>
</feature>
<feature type="compositionally biased region" description="Polar residues" evidence="11">
    <location>
        <begin position="716"/>
        <end position="729"/>
    </location>
</feature>
<evidence type="ECO:0000256" key="9">
    <source>
        <dbReference type="RuleBase" id="RU361189"/>
    </source>
</evidence>
<sequence length="881" mass="100029">MSSLFQSEEMTLCQLFLQSEAAYSCVSELGELGLAQFRDLNPGTNAFQRKFVNEVRRCDEMERKLRYLEKEIKKDNIPMLDTGENPDAPQPREMIDLEATFEKLESELREVNQNYEALKRNFLDLTELRHILRKTQVFFDEVCTLTINMGVVAGTPGGVAQSPSTPDDEHVGLLSEEGMGRGQTASAKLGFVAGVILRERLPSFERMLWRACRGNVFLRQAEIETPLEDPASGDSVYKTVFIIFFQGDQLKAKVKKICEGFRATLYPCPDSPAERREMCMGVMTRIEDLNTVLSQTQDHRHRVLVSAAKNIKTWFIKVRKIKAIYHTLNCFNVDVTEKCLVAECWIPVADLDNIQLALRRGTERAGSSVPPILNRMSTTQEPPTYHRVNKFTRGFQNLIDAYGIASYREVNPAPYTIITFPFLFAVMFGDSGHALIMLSFGAWMVLCENSLAKKKSKNEIWNIFFGGRYIILLMGLFSFYTGLIYNDWFSKSLNIFGSAWFANNQTYNNLEIWKHHETEKDLMLDPKNAYSDKPYPIGLDPVWQVAENKINFLNTYKMKISIILGVIHMLFGVLLSLWNHVYFKRTVNILCEFIPQLIFLTFLFLYLCILMFHKWIWYGANMVGANKEYDEQHAPSILITFINMVLFKYSDDPNEFMFSGQKMLQMCFVVIALICVPWMLFIKPFVLQSQHKKQMAANGGAHGAGAPKINPDFESGETSELPTPVDGNNSAAPAAHSSGGGGGHGEHGEEFEMSEIFIHQGIHTIEYVLGSVSHTASYLRLWALSLAHAQLSEVLWSMVMRIGLAQKEYYGAVILFFIFGAWAILTVSILVLMEGLSAFLHTLRLHWVEFQSKFYTGAGYSFTPFDFHEMLAAAEAADEGD</sequence>
<evidence type="ECO:0000256" key="6">
    <source>
        <dbReference type="ARBA" id="ARBA00022989"/>
    </source>
</evidence>
<evidence type="ECO:0000256" key="7">
    <source>
        <dbReference type="ARBA" id="ARBA00023065"/>
    </source>
</evidence>